<dbReference type="STRING" id="1202772.A0A1V9Z1S1"/>
<dbReference type="InterPro" id="IPR001841">
    <property type="entry name" value="Znf_RING"/>
</dbReference>
<dbReference type="GO" id="GO:0016567">
    <property type="term" value="P:protein ubiquitination"/>
    <property type="evidence" value="ECO:0007669"/>
    <property type="project" value="TreeGrafter"/>
</dbReference>
<evidence type="ECO:0000256" key="1">
    <source>
        <dbReference type="ARBA" id="ARBA00022723"/>
    </source>
</evidence>
<dbReference type="InterPro" id="IPR013083">
    <property type="entry name" value="Znf_RING/FYVE/PHD"/>
</dbReference>
<dbReference type="SMART" id="SM00248">
    <property type="entry name" value="ANK"/>
    <property type="match status" value="2"/>
</dbReference>
<dbReference type="InterPro" id="IPR002110">
    <property type="entry name" value="Ankyrin_rpt"/>
</dbReference>
<dbReference type="Proteomes" id="UP000243579">
    <property type="component" value="Unassembled WGS sequence"/>
</dbReference>
<dbReference type="SUPFAM" id="SSF57850">
    <property type="entry name" value="RING/U-box"/>
    <property type="match status" value="1"/>
</dbReference>
<protein>
    <recommendedName>
        <fullName evidence="6">RING-type domain-containing protein</fullName>
    </recommendedName>
</protein>
<dbReference type="PANTHER" id="PTHR46858:SF5">
    <property type="entry name" value="E3 UBIQUITIN-PROTEIN LIGASE APD1-RELATED"/>
    <property type="match status" value="1"/>
</dbReference>
<evidence type="ECO:0000256" key="4">
    <source>
        <dbReference type="PROSITE-ProRule" id="PRU00175"/>
    </source>
</evidence>
<keyword evidence="8" id="KW-1185">Reference proteome</keyword>
<accession>A0A1V9Z1S1</accession>
<dbReference type="InterPro" id="IPR036770">
    <property type="entry name" value="Ankyrin_rpt-contain_sf"/>
</dbReference>
<dbReference type="EMBL" id="JNBR01000497">
    <property type="protein sequence ID" value="OQR91893.1"/>
    <property type="molecule type" value="Genomic_DNA"/>
</dbReference>
<dbReference type="OrthoDB" id="1711136at2759"/>
<dbReference type="GO" id="GO:0008270">
    <property type="term" value="F:zinc ion binding"/>
    <property type="evidence" value="ECO:0007669"/>
    <property type="project" value="UniProtKB-KW"/>
</dbReference>
<dbReference type="SUPFAM" id="SSF48403">
    <property type="entry name" value="Ankyrin repeat"/>
    <property type="match status" value="1"/>
</dbReference>
<proteinExistence type="predicted"/>
<dbReference type="Pfam" id="PF12796">
    <property type="entry name" value="Ank_2"/>
    <property type="match status" value="1"/>
</dbReference>
<dbReference type="SMART" id="SM00184">
    <property type="entry name" value="RING"/>
    <property type="match status" value="1"/>
</dbReference>
<dbReference type="Pfam" id="PF13920">
    <property type="entry name" value="zf-C3HC4_3"/>
    <property type="match status" value="1"/>
</dbReference>
<evidence type="ECO:0000313" key="7">
    <source>
        <dbReference type="EMBL" id="OQR91893.1"/>
    </source>
</evidence>
<dbReference type="PROSITE" id="PS50089">
    <property type="entry name" value="ZF_RING_2"/>
    <property type="match status" value="1"/>
</dbReference>
<name>A0A1V9Z1S1_ACHHY</name>
<keyword evidence="1" id="KW-0479">Metal-binding</keyword>
<organism evidence="7 8">
    <name type="scientific">Achlya hypogyna</name>
    <name type="common">Oomycete</name>
    <name type="synonym">Protoachlya hypogyna</name>
    <dbReference type="NCBI Taxonomy" id="1202772"/>
    <lineage>
        <taxon>Eukaryota</taxon>
        <taxon>Sar</taxon>
        <taxon>Stramenopiles</taxon>
        <taxon>Oomycota</taxon>
        <taxon>Saprolegniomycetes</taxon>
        <taxon>Saprolegniales</taxon>
        <taxon>Achlyaceae</taxon>
        <taxon>Achlya</taxon>
    </lineage>
</organism>
<sequence>MEKAVRKYDKLYSKVLDHSGRRDKARFKQEAYASDAAKVAHWRLKEAAADAKMQKAHLKLAKSFTPAVIPTAELLWYAAKYGLVEVLRRGLAIEDMEADLPDAKTHHPPFMMACVQGHIECARALYDARVNVMAVNLAGFSALHCASQHGQFAIVQWLLTLPEVDPFAKSFNTLTALEVARKACALGDKFGKVLKCVRLLEQHVLVFSGWIYESLPDSIANKYILNTVGLNCHTWRLRYALVLSTGPNSNTLEFVLYDQRENGHRPAAPESYWLYEKGDSLTMPGTKRTLNNRDHTFSFNAIQKADLGEAGVFARVECAATDGPGLQKWVAFFEECFVEASVHTAERSTSARSVEPATPQPAAPRRHSSSASSTMARTPSYELFPTRAPPQYNELFPSAPPPAPTKMLAVDALEVVPDRRFAATAPSFCEEAPPTRQFQAMQVSSAPPLLPPQSRECVVCFDGPQVGVCVPCGHNAVCMACADRIMEADSKTCPVCRAEVLQIIRLYQC</sequence>
<evidence type="ECO:0000259" key="6">
    <source>
        <dbReference type="PROSITE" id="PS50089"/>
    </source>
</evidence>
<gene>
    <name evidence="7" type="ORF">ACHHYP_20166</name>
</gene>
<keyword evidence="3" id="KW-0862">Zinc</keyword>
<dbReference type="PANTHER" id="PTHR46858">
    <property type="entry name" value="OS05G0521000 PROTEIN"/>
    <property type="match status" value="1"/>
</dbReference>
<evidence type="ECO:0000313" key="8">
    <source>
        <dbReference type="Proteomes" id="UP000243579"/>
    </source>
</evidence>
<dbReference type="GO" id="GO:0061630">
    <property type="term" value="F:ubiquitin protein ligase activity"/>
    <property type="evidence" value="ECO:0007669"/>
    <property type="project" value="TreeGrafter"/>
</dbReference>
<dbReference type="Gene3D" id="1.25.40.20">
    <property type="entry name" value="Ankyrin repeat-containing domain"/>
    <property type="match status" value="1"/>
</dbReference>
<comment type="caution">
    <text evidence="7">The sequence shown here is derived from an EMBL/GenBank/DDBJ whole genome shotgun (WGS) entry which is preliminary data.</text>
</comment>
<evidence type="ECO:0000256" key="5">
    <source>
        <dbReference type="SAM" id="MobiDB-lite"/>
    </source>
</evidence>
<keyword evidence="2 4" id="KW-0863">Zinc-finger</keyword>
<dbReference type="AlphaFoldDB" id="A0A1V9Z1S1"/>
<reference evidence="7 8" key="1">
    <citation type="journal article" date="2014" name="Genome Biol. Evol.">
        <title>The secreted proteins of Achlya hypogyna and Thraustotheca clavata identify the ancestral oomycete secretome and reveal gene acquisitions by horizontal gene transfer.</title>
        <authorList>
            <person name="Misner I."/>
            <person name="Blouin N."/>
            <person name="Leonard G."/>
            <person name="Richards T.A."/>
            <person name="Lane C.E."/>
        </authorList>
    </citation>
    <scope>NUCLEOTIDE SEQUENCE [LARGE SCALE GENOMIC DNA]</scope>
    <source>
        <strain evidence="7 8">ATCC 48635</strain>
    </source>
</reference>
<evidence type="ECO:0000256" key="2">
    <source>
        <dbReference type="ARBA" id="ARBA00022771"/>
    </source>
</evidence>
<dbReference type="Gene3D" id="3.30.40.10">
    <property type="entry name" value="Zinc/RING finger domain, C3HC4 (zinc finger)"/>
    <property type="match status" value="1"/>
</dbReference>
<evidence type="ECO:0000256" key="3">
    <source>
        <dbReference type="ARBA" id="ARBA00022833"/>
    </source>
</evidence>
<feature type="region of interest" description="Disordered" evidence="5">
    <location>
        <begin position="344"/>
        <end position="377"/>
    </location>
</feature>
<feature type="domain" description="RING-type" evidence="6">
    <location>
        <begin position="457"/>
        <end position="497"/>
    </location>
</feature>